<keyword evidence="4" id="KW-0812">Transmembrane</keyword>
<dbReference type="InterPro" id="IPR018011">
    <property type="entry name" value="Carb_sulfotrans_8-10"/>
</dbReference>
<dbReference type="SUPFAM" id="SSF52540">
    <property type="entry name" value="P-loop containing nucleoside triphosphate hydrolases"/>
    <property type="match status" value="1"/>
</dbReference>
<organism evidence="12 13">
    <name type="scientific">Meganyctiphanes norvegica</name>
    <name type="common">Northern krill</name>
    <name type="synonym">Thysanopoda norvegica</name>
    <dbReference type="NCBI Taxonomy" id="48144"/>
    <lineage>
        <taxon>Eukaryota</taxon>
        <taxon>Metazoa</taxon>
        <taxon>Ecdysozoa</taxon>
        <taxon>Arthropoda</taxon>
        <taxon>Crustacea</taxon>
        <taxon>Multicrustacea</taxon>
        <taxon>Malacostraca</taxon>
        <taxon>Eumalacostraca</taxon>
        <taxon>Eucarida</taxon>
        <taxon>Euphausiacea</taxon>
        <taxon>Euphausiidae</taxon>
        <taxon>Meganyctiphanes</taxon>
    </lineage>
</organism>
<feature type="compositionally biased region" description="Basic residues" evidence="10">
    <location>
        <begin position="165"/>
        <end position="174"/>
    </location>
</feature>
<name>A0AAV2PVV4_MEGNR</name>
<keyword evidence="13" id="KW-1185">Reference proteome</keyword>
<evidence type="ECO:0000256" key="10">
    <source>
        <dbReference type="SAM" id="MobiDB-lite"/>
    </source>
</evidence>
<feature type="chain" id="PRO_5043685342" description="Carbohydrate sulfotransferase" evidence="11">
    <location>
        <begin position="28"/>
        <end position="557"/>
    </location>
</feature>
<dbReference type="AlphaFoldDB" id="A0AAV2PVV4"/>
<evidence type="ECO:0000256" key="1">
    <source>
        <dbReference type="ARBA" id="ARBA00004323"/>
    </source>
</evidence>
<keyword evidence="5" id="KW-1133">Transmembrane helix</keyword>
<reference evidence="12 13" key="1">
    <citation type="submission" date="2024-05" db="EMBL/GenBank/DDBJ databases">
        <authorList>
            <person name="Wallberg A."/>
        </authorList>
    </citation>
    <scope>NUCLEOTIDE SEQUENCE [LARGE SCALE GENOMIC DNA]</scope>
</reference>
<comment type="subcellular location">
    <subcellularLocation>
        <location evidence="1 9">Golgi apparatus membrane</location>
        <topology evidence="1 9">Single-pass type II membrane protein</topology>
    </subcellularLocation>
</comment>
<proteinExistence type="inferred from homology"/>
<evidence type="ECO:0000313" key="12">
    <source>
        <dbReference type="EMBL" id="CAL4065148.1"/>
    </source>
</evidence>
<keyword evidence="8 9" id="KW-0325">Glycoprotein</keyword>
<feature type="compositionally biased region" description="Low complexity" evidence="10">
    <location>
        <begin position="140"/>
        <end position="154"/>
    </location>
</feature>
<feature type="compositionally biased region" description="Polar residues" evidence="10">
    <location>
        <begin position="83"/>
        <end position="94"/>
    </location>
</feature>
<comment type="similarity">
    <text evidence="2 9">Belongs to the sulfotransferase 2 family.</text>
</comment>
<feature type="region of interest" description="Disordered" evidence="10">
    <location>
        <begin position="83"/>
        <end position="104"/>
    </location>
</feature>
<evidence type="ECO:0000256" key="2">
    <source>
        <dbReference type="ARBA" id="ARBA00006339"/>
    </source>
</evidence>
<protein>
    <recommendedName>
        <fullName evidence="9">Carbohydrate sulfotransferase</fullName>
        <ecNumber evidence="9">2.8.2.-</ecNumber>
    </recommendedName>
</protein>
<dbReference type="PANTHER" id="PTHR12137:SF63">
    <property type="entry name" value="CARBOHYDRATE SULFOTRANSFERASE"/>
    <property type="match status" value="1"/>
</dbReference>
<feature type="signal peptide" evidence="11">
    <location>
        <begin position="1"/>
        <end position="27"/>
    </location>
</feature>
<evidence type="ECO:0000256" key="7">
    <source>
        <dbReference type="ARBA" id="ARBA00023136"/>
    </source>
</evidence>
<evidence type="ECO:0000256" key="8">
    <source>
        <dbReference type="ARBA" id="ARBA00023180"/>
    </source>
</evidence>
<accession>A0AAV2PVV4</accession>
<dbReference type="EMBL" id="CAXKWB010001694">
    <property type="protein sequence ID" value="CAL4065148.1"/>
    <property type="molecule type" value="Genomic_DNA"/>
</dbReference>
<comment type="caution">
    <text evidence="12">The sequence shown here is derived from an EMBL/GenBank/DDBJ whole genome shotgun (WGS) entry which is preliminary data.</text>
</comment>
<keyword evidence="3 9" id="KW-0808">Transferase</keyword>
<keyword evidence="11" id="KW-0732">Signal</keyword>
<gene>
    <name evidence="12" type="ORF">MNOR_LOCUS4606</name>
</gene>
<dbReference type="InterPro" id="IPR027417">
    <property type="entry name" value="P-loop_NTPase"/>
</dbReference>
<dbReference type="Pfam" id="PF03567">
    <property type="entry name" value="Sulfotransfer_2"/>
    <property type="match status" value="1"/>
</dbReference>
<dbReference type="GO" id="GO:0000139">
    <property type="term" value="C:Golgi membrane"/>
    <property type="evidence" value="ECO:0007669"/>
    <property type="project" value="UniProtKB-SubCell"/>
</dbReference>
<feature type="compositionally biased region" description="Pro residues" evidence="10">
    <location>
        <begin position="175"/>
        <end position="186"/>
    </location>
</feature>
<evidence type="ECO:0000256" key="3">
    <source>
        <dbReference type="ARBA" id="ARBA00022679"/>
    </source>
</evidence>
<dbReference type="GO" id="GO:0016051">
    <property type="term" value="P:carbohydrate biosynthetic process"/>
    <property type="evidence" value="ECO:0007669"/>
    <property type="project" value="InterPro"/>
</dbReference>
<keyword evidence="6 9" id="KW-0333">Golgi apparatus</keyword>
<evidence type="ECO:0000256" key="6">
    <source>
        <dbReference type="ARBA" id="ARBA00023034"/>
    </source>
</evidence>
<evidence type="ECO:0000313" key="13">
    <source>
        <dbReference type="Proteomes" id="UP001497623"/>
    </source>
</evidence>
<dbReference type="EC" id="2.8.2.-" evidence="9"/>
<evidence type="ECO:0000256" key="5">
    <source>
        <dbReference type="ARBA" id="ARBA00022989"/>
    </source>
</evidence>
<dbReference type="Proteomes" id="UP001497623">
    <property type="component" value="Unassembled WGS sequence"/>
</dbReference>
<keyword evidence="7" id="KW-0472">Membrane</keyword>
<evidence type="ECO:0000256" key="9">
    <source>
        <dbReference type="RuleBase" id="RU364020"/>
    </source>
</evidence>
<evidence type="ECO:0000256" key="4">
    <source>
        <dbReference type="ARBA" id="ARBA00022692"/>
    </source>
</evidence>
<keyword evidence="9" id="KW-0735">Signal-anchor</keyword>
<keyword evidence="9" id="KW-0119">Carbohydrate metabolism</keyword>
<evidence type="ECO:0000256" key="11">
    <source>
        <dbReference type="SAM" id="SignalP"/>
    </source>
</evidence>
<dbReference type="GO" id="GO:0008146">
    <property type="term" value="F:sulfotransferase activity"/>
    <property type="evidence" value="ECO:0007669"/>
    <property type="project" value="InterPro"/>
</dbReference>
<feature type="region of interest" description="Disordered" evidence="10">
    <location>
        <begin position="140"/>
        <end position="195"/>
    </location>
</feature>
<dbReference type="PANTHER" id="PTHR12137">
    <property type="entry name" value="CARBOHYDRATE SULFOTRANSFERASE"/>
    <property type="match status" value="1"/>
</dbReference>
<sequence>MRRLQKMQLMAFAALFIPLMMYQLNEGLSYGHSPLNTNTARALQNPQDNESSTKKVTAKTAKWSEVLQNIEKDLLLKTMQRDTSMSTDNQNANKPYNKGNFNQNKGKFNQTKGNFNKNKGKFNGTKGGFFKNKGKFNGTKGNFFKNKGKFNGTKGKFKPQFNKGNHTKFVRKKWSPPPKPTTPRPRNPWENATSLDLPDLKKCTDNENQWKEQGDTLHQLEWPCARWQKEEFHNRNWPYVFEPSRGKNLQGIDVDAFEDEVRDLVAEQMEVQQQRVNQLADTCEANPELAVRQHLNLVWATKNDPPVVYCPIYKVASTTWMAYFLRLAHINDELPGLENLSENEKEKKRFMPKYGGGHRRVFQEYHAPDTSVGKKKTYTKAIKFIVVRHPFARLLSAYRDKIERPNPKPFTPYFQQLQKAIMIKYRPTNSNLTNDTPTLSEFVDYVIDSTKDFTTAKQWSEHVVCWTPFWVQCGVCSYDYQMVVKLETMQDDEQFLFQIANLKELQNVHEWRNVKGKKSSSAVVPDYFKSLTKTQVQLLYEVYELDFVMFGYDIKDY</sequence>
<dbReference type="InterPro" id="IPR005331">
    <property type="entry name" value="Sulfotransferase"/>
</dbReference>
<feature type="non-terminal residue" evidence="12">
    <location>
        <position position="557"/>
    </location>
</feature>